<keyword evidence="2" id="KW-0732">Signal</keyword>
<dbReference type="Gene3D" id="2.120.10.30">
    <property type="entry name" value="TolB, C-terminal domain"/>
    <property type="match status" value="1"/>
</dbReference>
<comment type="caution">
    <text evidence="3">The sequence shown here is derived from an EMBL/GenBank/DDBJ whole genome shotgun (WGS) entry which is preliminary data.</text>
</comment>
<keyword evidence="4" id="KW-1185">Reference proteome</keyword>
<dbReference type="RefSeq" id="WP_214622677.1">
    <property type="nucleotide sequence ID" value="NZ_JAHGAW010000005.1"/>
</dbReference>
<dbReference type="InterPro" id="IPR011042">
    <property type="entry name" value="6-blade_b-propeller_TolB-like"/>
</dbReference>
<dbReference type="Proteomes" id="UP001138757">
    <property type="component" value="Unassembled WGS sequence"/>
</dbReference>
<evidence type="ECO:0000313" key="4">
    <source>
        <dbReference type="Proteomes" id="UP001138757"/>
    </source>
</evidence>
<name>A0A9X1DBD2_9SPHN</name>
<evidence type="ECO:0000256" key="2">
    <source>
        <dbReference type="SAM" id="SignalP"/>
    </source>
</evidence>
<evidence type="ECO:0008006" key="5">
    <source>
        <dbReference type="Google" id="ProtNLM"/>
    </source>
</evidence>
<sequence length="324" mass="34056">MRRSARAAAGVVFLFQASIAFAREPAAISLPGARLHPESVSIAPGGFAYVGGMRGGVLRVSLASGKVDQFVKPGDFGTGSTFGVFVDSVNRILWACSNPGTPMSARIAGADPQSTLKGFDLRTGKGRFSFALPGANPMCNDMAVAPDGTLYVTDTNNSHILRLRKGAGMLEDWHHDVAYANDKGIGLDGIALGGDGQLYVNNWQTNVIARVEIRPDGSAGKTTVLQPSQPLATPDGLRAIGGMRFVQAESKGRVTIVTVSGDKAQVAVVKDGLSGPTGADLYEGAIWYVQAEFGYFFDPAKRGRTPPPFKLEPAAVPASLQVHP</sequence>
<reference evidence="3" key="1">
    <citation type="submission" date="2021-05" db="EMBL/GenBank/DDBJ databases">
        <title>Genome of Sphingobium sp. strain.</title>
        <authorList>
            <person name="Fan R."/>
        </authorList>
    </citation>
    <scope>NUCLEOTIDE SEQUENCE</scope>
    <source>
        <strain evidence="3">H33</strain>
    </source>
</reference>
<evidence type="ECO:0000313" key="3">
    <source>
        <dbReference type="EMBL" id="MBT2186917.1"/>
    </source>
</evidence>
<feature type="signal peptide" evidence="2">
    <location>
        <begin position="1"/>
        <end position="22"/>
    </location>
</feature>
<dbReference type="SUPFAM" id="SSF63829">
    <property type="entry name" value="Calcium-dependent phosphotriesterase"/>
    <property type="match status" value="1"/>
</dbReference>
<protein>
    <recommendedName>
        <fullName evidence="5">SMP-30/Gluconolactonase/LRE-like region domain-containing protein</fullName>
    </recommendedName>
</protein>
<dbReference type="Pfam" id="PF01436">
    <property type="entry name" value="NHL"/>
    <property type="match status" value="1"/>
</dbReference>
<accession>A0A9X1DBD2</accession>
<keyword evidence="1" id="KW-0677">Repeat</keyword>
<proteinExistence type="predicted"/>
<organism evidence="3 4">
    <name type="scientific">Sphingobium nicotianae</name>
    <dbReference type="NCBI Taxonomy" id="2782607"/>
    <lineage>
        <taxon>Bacteria</taxon>
        <taxon>Pseudomonadati</taxon>
        <taxon>Pseudomonadota</taxon>
        <taxon>Alphaproteobacteria</taxon>
        <taxon>Sphingomonadales</taxon>
        <taxon>Sphingomonadaceae</taxon>
        <taxon>Sphingobium</taxon>
    </lineage>
</organism>
<feature type="chain" id="PRO_5040747778" description="SMP-30/Gluconolactonase/LRE-like region domain-containing protein" evidence="2">
    <location>
        <begin position="23"/>
        <end position="324"/>
    </location>
</feature>
<gene>
    <name evidence="3" type="ORF">KK488_08160</name>
</gene>
<dbReference type="InterPro" id="IPR001258">
    <property type="entry name" value="NHL_repeat"/>
</dbReference>
<dbReference type="EMBL" id="JAHGAW010000005">
    <property type="protein sequence ID" value="MBT2186917.1"/>
    <property type="molecule type" value="Genomic_DNA"/>
</dbReference>
<evidence type="ECO:0000256" key="1">
    <source>
        <dbReference type="ARBA" id="ARBA00022737"/>
    </source>
</evidence>
<dbReference type="AlphaFoldDB" id="A0A9X1DBD2"/>